<dbReference type="EMBL" id="SPHZ02000001">
    <property type="protein sequence ID" value="KAF0931898.1"/>
    <property type="molecule type" value="Genomic_DNA"/>
</dbReference>
<reference evidence="6 7" key="1">
    <citation type="submission" date="2019-11" db="EMBL/GenBank/DDBJ databases">
        <title>Whole genome sequence of Oryza granulata.</title>
        <authorList>
            <person name="Li W."/>
        </authorList>
    </citation>
    <scope>NUCLEOTIDE SEQUENCE [LARGE SCALE GENOMIC DNA]</scope>
    <source>
        <strain evidence="7">cv. Menghai</strain>
        <tissue evidence="6">Leaf</tissue>
    </source>
</reference>
<dbReference type="PANTHER" id="PTHR10388">
    <property type="entry name" value="EUKARYOTIC TRANSLATION INITIATION FACTOR SUI1"/>
    <property type="match status" value="1"/>
</dbReference>
<evidence type="ECO:0000256" key="1">
    <source>
        <dbReference type="ARBA" id="ARBA00003130"/>
    </source>
</evidence>
<protein>
    <recommendedName>
        <fullName evidence="5">SUI1 domain-containing protein</fullName>
    </recommendedName>
</protein>
<proteinExistence type="inferred from homology"/>
<evidence type="ECO:0000256" key="2">
    <source>
        <dbReference type="ARBA" id="ARBA00005422"/>
    </source>
</evidence>
<dbReference type="SUPFAM" id="SSF55159">
    <property type="entry name" value="eIF1-like"/>
    <property type="match status" value="1"/>
</dbReference>
<name>A0A6G1F4Q5_9ORYZ</name>
<dbReference type="Pfam" id="PF01253">
    <property type="entry name" value="SUI1"/>
    <property type="match status" value="1"/>
</dbReference>
<dbReference type="PROSITE" id="PS50296">
    <property type="entry name" value="SUI1"/>
    <property type="match status" value="1"/>
</dbReference>
<comment type="similarity">
    <text evidence="2">Belongs to the SUI1 family.</text>
</comment>
<evidence type="ECO:0000313" key="7">
    <source>
        <dbReference type="Proteomes" id="UP000479710"/>
    </source>
</evidence>
<evidence type="ECO:0000313" key="6">
    <source>
        <dbReference type="EMBL" id="KAF0931898.1"/>
    </source>
</evidence>
<gene>
    <name evidence="6" type="ORF">E2562_007090</name>
</gene>
<dbReference type="InterPro" id="IPR001950">
    <property type="entry name" value="SUI1"/>
</dbReference>
<organism evidence="6 7">
    <name type="scientific">Oryza meyeriana var. granulata</name>
    <dbReference type="NCBI Taxonomy" id="110450"/>
    <lineage>
        <taxon>Eukaryota</taxon>
        <taxon>Viridiplantae</taxon>
        <taxon>Streptophyta</taxon>
        <taxon>Embryophyta</taxon>
        <taxon>Tracheophyta</taxon>
        <taxon>Spermatophyta</taxon>
        <taxon>Magnoliopsida</taxon>
        <taxon>Liliopsida</taxon>
        <taxon>Poales</taxon>
        <taxon>Poaceae</taxon>
        <taxon>BOP clade</taxon>
        <taxon>Oryzoideae</taxon>
        <taxon>Oryzeae</taxon>
        <taxon>Oryzinae</taxon>
        <taxon>Oryza</taxon>
        <taxon>Oryza meyeriana</taxon>
    </lineage>
</organism>
<dbReference type="InterPro" id="IPR005874">
    <property type="entry name" value="SUI1_euk"/>
</dbReference>
<comment type="caution">
    <text evidence="6">The sequence shown here is derived from an EMBL/GenBank/DDBJ whole genome shotgun (WGS) entry which is preliminary data.</text>
</comment>
<accession>A0A6G1F4Q5</accession>
<evidence type="ECO:0000256" key="4">
    <source>
        <dbReference type="SAM" id="MobiDB-lite"/>
    </source>
</evidence>
<evidence type="ECO:0000259" key="5">
    <source>
        <dbReference type="PROSITE" id="PS50296"/>
    </source>
</evidence>
<dbReference type="GO" id="GO:0003743">
    <property type="term" value="F:translation initiation factor activity"/>
    <property type="evidence" value="ECO:0007669"/>
    <property type="project" value="InterPro"/>
</dbReference>
<keyword evidence="7" id="KW-1185">Reference proteome</keyword>
<feature type="domain" description="SUI1" evidence="5">
    <location>
        <begin position="34"/>
        <end position="89"/>
    </location>
</feature>
<keyword evidence="3" id="KW-0648">Protein biosynthesis</keyword>
<comment type="function">
    <text evidence="1">Probably involved in translation.</text>
</comment>
<feature type="region of interest" description="Disordered" evidence="4">
    <location>
        <begin position="1"/>
        <end position="23"/>
    </location>
</feature>
<dbReference type="CDD" id="cd11566">
    <property type="entry name" value="eIF1_SUI1"/>
    <property type="match status" value="1"/>
</dbReference>
<dbReference type="OrthoDB" id="10248435at2759"/>
<dbReference type="InterPro" id="IPR036877">
    <property type="entry name" value="SUI1_dom_sf"/>
</dbReference>
<dbReference type="Gene3D" id="3.30.780.10">
    <property type="entry name" value="SUI1-like domain"/>
    <property type="match status" value="1"/>
</dbReference>
<evidence type="ECO:0000256" key="3">
    <source>
        <dbReference type="ARBA" id="ARBA00022917"/>
    </source>
</evidence>
<sequence length="89" mass="9577">MGGHPAPASTTHGDPFAEANAKNSSTGLGAKDYVHVCIQQCNGRKSLTTIQGLKEFNYNKILNGLKKEFCCNGTVVQDPELGQRKNVDI</sequence>
<dbReference type="Proteomes" id="UP000479710">
    <property type="component" value="Unassembled WGS sequence"/>
</dbReference>
<dbReference type="AlphaFoldDB" id="A0A6G1F4Q5"/>